<dbReference type="EMBL" id="JBHTKA010000008">
    <property type="protein sequence ID" value="MFD1001803.1"/>
    <property type="molecule type" value="Genomic_DNA"/>
</dbReference>
<feature type="domain" description="DUF4935" evidence="1">
    <location>
        <begin position="13"/>
        <end position="202"/>
    </location>
</feature>
<proteinExistence type="predicted"/>
<evidence type="ECO:0000313" key="2">
    <source>
        <dbReference type="EMBL" id="MFD1001803.1"/>
    </source>
</evidence>
<dbReference type="InterPro" id="IPR032557">
    <property type="entry name" value="DUF4935"/>
</dbReference>
<dbReference type="RefSeq" id="WP_377582186.1">
    <property type="nucleotide sequence ID" value="NZ_JBHTKA010000008.1"/>
</dbReference>
<reference evidence="3" key="1">
    <citation type="journal article" date="2019" name="Int. J. Syst. Evol. Microbiol.">
        <title>The Global Catalogue of Microorganisms (GCM) 10K type strain sequencing project: providing services to taxonomists for standard genome sequencing and annotation.</title>
        <authorList>
            <consortium name="The Broad Institute Genomics Platform"/>
            <consortium name="The Broad Institute Genome Sequencing Center for Infectious Disease"/>
            <person name="Wu L."/>
            <person name="Ma J."/>
        </authorList>
    </citation>
    <scope>NUCLEOTIDE SEQUENCE [LARGE SCALE GENOMIC DNA]</scope>
    <source>
        <strain evidence="3">CCUG 58938</strain>
    </source>
</reference>
<accession>A0ABW3K910</accession>
<sequence length="326" mass="37793">MAKKSTPKLDALIFIDTNILLDFYRIRSSNISLKYLAEIEKHKDVLILTDQVEMEFRKNRQSVILEAFNEANKSSNTGASVPTVLVDAKPAAMIKKAQAKILEQQKKLRNRLEKILTNPVKDDKVYQTLQRVFRTDSQFILTRESDQKDKIRELANKRFMLGYPPRKKSDNSIGDSINWEWIIDCAKRTDKHIIIVTRDTDFGIVYGDSMYLNDWLQLEFRERVSHKRKIKITNKLSDAFKWAQIPVTAEMIEEEQNIVEKPFVSGLTPYEQWLITSRALQNVVHNRIRNAIAHGQNMYQAPDVSGFSPPNIGFIADDESKDFDEK</sequence>
<evidence type="ECO:0000313" key="3">
    <source>
        <dbReference type="Proteomes" id="UP001597112"/>
    </source>
</evidence>
<evidence type="ECO:0000259" key="1">
    <source>
        <dbReference type="Pfam" id="PF16289"/>
    </source>
</evidence>
<name>A0ABW3K910_9BACT</name>
<protein>
    <submittedName>
        <fullName evidence="2">PIN domain-containing protein</fullName>
    </submittedName>
</protein>
<organism evidence="2 3">
    <name type="scientific">Ohtaekwangia kribbensis</name>
    <dbReference type="NCBI Taxonomy" id="688913"/>
    <lineage>
        <taxon>Bacteria</taxon>
        <taxon>Pseudomonadati</taxon>
        <taxon>Bacteroidota</taxon>
        <taxon>Cytophagia</taxon>
        <taxon>Cytophagales</taxon>
        <taxon>Fulvivirgaceae</taxon>
        <taxon>Ohtaekwangia</taxon>
    </lineage>
</organism>
<gene>
    <name evidence="2" type="ORF">ACFQ21_20935</name>
</gene>
<dbReference type="Proteomes" id="UP001597112">
    <property type="component" value="Unassembled WGS sequence"/>
</dbReference>
<dbReference type="Pfam" id="PF16289">
    <property type="entry name" value="PIN_12"/>
    <property type="match status" value="1"/>
</dbReference>
<keyword evidence="3" id="KW-1185">Reference proteome</keyword>
<comment type="caution">
    <text evidence="2">The sequence shown here is derived from an EMBL/GenBank/DDBJ whole genome shotgun (WGS) entry which is preliminary data.</text>
</comment>